<dbReference type="GO" id="GO:0033353">
    <property type="term" value="P:S-adenosylmethionine cycle"/>
    <property type="evidence" value="ECO:0007669"/>
    <property type="project" value="TreeGrafter"/>
</dbReference>
<accession>A0A091KKY1</accession>
<gene>
    <name evidence="2" type="ORF">N324_04990</name>
</gene>
<dbReference type="SUPFAM" id="SSF52283">
    <property type="entry name" value="Formate/glycerate dehydrogenase catalytic domain-like"/>
    <property type="match status" value="1"/>
</dbReference>
<feature type="compositionally biased region" description="Low complexity" evidence="1">
    <location>
        <begin position="32"/>
        <end position="51"/>
    </location>
</feature>
<dbReference type="PANTHER" id="PTHR23420">
    <property type="entry name" value="ADENOSYLHOMOCYSTEINASE"/>
    <property type="match status" value="1"/>
</dbReference>
<proteinExistence type="predicted"/>
<dbReference type="InterPro" id="IPR000043">
    <property type="entry name" value="Adenosylhomocysteinase-like"/>
</dbReference>
<feature type="non-terminal residue" evidence="2">
    <location>
        <position position="194"/>
    </location>
</feature>
<feature type="non-terminal residue" evidence="2">
    <location>
        <position position="1"/>
    </location>
</feature>
<dbReference type="InterPro" id="IPR042172">
    <property type="entry name" value="Adenosylhomocyst_ase-like_sf"/>
</dbReference>
<name>A0A091KKY1_9AVES</name>
<feature type="compositionally biased region" description="Basic residues" evidence="1">
    <location>
        <begin position="22"/>
        <end position="31"/>
    </location>
</feature>
<evidence type="ECO:0000256" key="1">
    <source>
        <dbReference type="SAM" id="MobiDB-lite"/>
    </source>
</evidence>
<keyword evidence="3" id="KW-1185">Reference proteome</keyword>
<dbReference type="Pfam" id="PF05221">
    <property type="entry name" value="AdoHcyase"/>
    <property type="match status" value="1"/>
</dbReference>
<evidence type="ECO:0000313" key="3">
    <source>
        <dbReference type="Proteomes" id="UP000053330"/>
    </source>
</evidence>
<protein>
    <submittedName>
        <fullName evidence="2">Putative adenosylhomocysteinase 3</fullName>
    </submittedName>
</protein>
<dbReference type="EMBL" id="KK749264">
    <property type="protein sequence ID" value="KFP41249.1"/>
    <property type="molecule type" value="Genomic_DNA"/>
</dbReference>
<dbReference type="AlphaFoldDB" id="A0A091KKY1"/>
<dbReference type="Proteomes" id="UP000053330">
    <property type="component" value="Unassembled WGS sequence"/>
</dbReference>
<feature type="region of interest" description="Disordered" evidence="1">
    <location>
        <begin position="18"/>
        <end position="71"/>
    </location>
</feature>
<dbReference type="Gene3D" id="3.40.50.1480">
    <property type="entry name" value="Adenosylhomocysteinase-like"/>
    <property type="match status" value="1"/>
</dbReference>
<reference evidence="2 3" key="1">
    <citation type="submission" date="2014-04" db="EMBL/GenBank/DDBJ databases">
        <title>Genome evolution of avian class.</title>
        <authorList>
            <person name="Zhang G."/>
            <person name="Li C."/>
        </authorList>
    </citation>
    <scope>NUCLEOTIDE SEQUENCE [LARGE SCALE GENOMIC DNA]</scope>
    <source>
        <strain evidence="2">BGI_N324</strain>
    </source>
</reference>
<evidence type="ECO:0000313" key="2">
    <source>
        <dbReference type="EMBL" id="KFP41249.1"/>
    </source>
</evidence>
<organism evidence="2 3">
    <name type="scientific">Chlamydotis macqueenii</name>
    <name type="common">Macqueen's bustard</name>
    <dbReference type="NCBI Taxonomy" id="187382"/>
    <lineage>
        <taxon>Eukaryota</taxon>
        <taxon>Metazoa</taxon>
        <taxon>Chordata</taxon>
        <taxon>Craniata</taxon>
        <taxon>Vertebrata</taxon>
        <taxon>Euteleostomi</taxon>
        <taxon>Archelosauria</taxon>
        <taxon>Archosauria</taxon>
        <taxon>Dinosauria</taxon>
        <taxon>Saurischia</taxon>
        <taxon>Theropoda</taxon>
        <taxon>Coelurosauria</taxon>
        <taxon>Aves</taxon>
        <taxon>Neognathae</taxon>
        <taxon>Neoaves</taxon>
        <taxon>Otidimorphae</taxon>
        <taxon>Otidiformes</taxon>
        <taxon>Otididae</taxon>
        <taxon>Chlamydotis</taxon>
    </lineage>
</organism>
<sequence length="194" mass="21397">GSTVNFFSQIQFADQKQEFNKRPTKIGRRSLSRSISQSSTDSYSSAASYTDSSDDETSPRDKQQKNSKGSSDFCVKNIKQAEFGRREIEIAEQGKWGAFLKLQVVLGCLPLAGAKIVGCTHITAQTAVRPSDSPRTGISHCSASQIDSKTLYVAPVSLSVPGFPVFAWKGESEDDFWWCIDRCVNVEGWQPNMV</sequence>
<dbReference type="GO" id="GO:0005829">
    <property type="term" value="C:cytosol"/>
    <property type="evidence" value="ECO:0007669"/>
    <property type="project" value="TreeGrafter"/>
</dbReference>
<dbReference type="PANTHER" id="PTHR23420:SF2">
    <property type="entry name" value="ADENOSYLHOMOCYSTEINASE 3"/>
    <property type="match status" value="1"/>
</dbReference>